<evidence type="ECO:0000313" key="1">
    <source>
        <dbReference type="EMBL" id="GAA3925128.1"/>
    </source>
</evidence>
<organism evidence="1 2">
    <name type="scientific">Litoribacillus peritrichatus</name>
    <dbReference type="NCBI Taxonomy" id="718191"/>
    <lineage>
        <taxon>Bacteria</taxon>
        <taxon>Pseudomonadati</taxon>
        <taxon>Pseudomonadota</taxon>
        <taxon>Gammaproteobacteria</taxon>
        <taxon>Oceanospirillales</taxon>
        <taxon>Oceanospirillaceae</taxon>
        <taxon>Litoribacillus</taxon>
    </lineage>
</organism>
<name>A0ABP7MKC9_9GAMM</name>
<accession>A0ABP7MKC9</accession>
<sequence>MNINQLKAYCNAFPGASENLSGAPINVLSYKVHGKQFAYFKTSEPEQWRFSFRATFERFLELTDQPGIKPARYLQRFYWVTVVDVQTINEEYLKELVEWSYHKAVSGLPKKVQAEINAICSVNHEKRLDEDIQL</sequence>
<dbReference type="PANTHER" id="PTHR35145:SF1">
    <property type="entry name" value="CYTOPLASMIC PROTEIN"/>
    <property type="match status" value="1"/>
</dbReference>
<dbReference type="InterPro" id="IPR058532">
    <property type="entry name" value="YjbR/MT2646/Rv2570-like"/>
</dbReference>
<dbReference type="InterPro" id="IPR038056">
    <property type="entry name" value="YjbR-like_sf"/>
</dbReference>
<dbReference type="PANTHER" id="PTHR35145">
    <property type="entry name" value="CYTOPLASMIC PROTEIN-RELATED"/>
    <property type="match status" value="1"/>
</dbReference>
<dbReference type="Proteomes" id="UP001501565">
    <property type="component" value="Unassembled WGS sequence"/>
</dbReference>
<comment type="caution">
    <text evidence="1">The sequence shown here is derived from an EMBL/GenBank/DDBJ whole genome shotgun (WGS) entry which is preliminary data.</text>
</comment>
<dbReference type="SUPFAM" id="SSF142906">
    <property type="entry name" value="YjbR-like"/>
    <property type="match status" value="1"/>
</dbReference>
<proteinExistence type="predicted"/>
<protein>
    <recommendedName>
        <fullName evidence="3">MmcQ/YjbR family DNA-binding protein</fullName>
    </recommendedName>
</protein>
<dbReference type="Gene3D" id="3.90.1150.30">
    <property type="match status" value="1"/>
</dbReference>
<evidence type="ECO:0008006" key="3">
    <source>
        <dbReference type="Google" id="ProtNLM"/>
    </source>
</evidence>
<reference evidence="2" key="1">
    <citation type="journal article" date="2019" name="Int. J. Syst. Evol. Microbiol.">
        <title>The Global Catalogue of Microorganisms (GCM) 10K type strain sequencing project: providing services to taxonomists for standard genome sequencing and annotation.</title>
        <authorList>
            <consortium name="The Broad Institute Genomics Platform"/>
            <consortium name="The Broad Institute Genome Sequencing Center for Infectious Disease"/>
            <person name="Wu L."/>
            <person name="Ma J."/>
        </authorList>
    </citation>
    <scope>NUCLEOTIDE SEQUENCE [LARGE SCALE GENOMIC DNA]</scope>
    <source>
        <strain evidence="2">JCM 17551</strain>
    </source>
</reference>
<gene>
    <name evidence="1" type="ORF">GCM10022277_21340</name>
</gene>
<dbReference type="Pfam" id="PF04237">
    <property type="entry name" value="YjbR"/>
    <property type="match status" value="1"/>
</dbReference>
<dbReference type="RefSeq" id="WP_344798384.1">
    <property type="nucleotide sequence ID" value="NZ_BAABBN010000007.1"/>
</dbReference>
<keyword evidence="2" id="KW-1185">Reference proteome</keyword>
<evidence type="ECO:0000313" key="2">
    <source>
        <dbReference type="Proteomes" id="UP001501565"/>
    </source>
</evidence>
<dbReference type="InterPro" id="IPR007351">
    <property type="entry name" value="YjbR"/>
</dbReference>
<dbReference type="EMBL" id="BAABBN010000007">
    <property type="protein sequence ID" value="GAA3925128.1"/>
    <property type="molecule type" value="Genomic_DNA"/>
</dbReference>